<dbReference type="Proteomes" id="UP000182977">
    <property type="component" value="Chromosome I"/>
</dbReference>
<organism evidence="5 6">
    <name type="scientific">Jiangella alkaliphila</name>
    <dbReference type="NCBI Taxonomy" id="419479"/>
    <lineage>
        <taxon>Bacteria</taxon>
        <taxon>Bacillati</taxon>
        <taxon>Actinomycetota</taxon>
        <taxon>Actinomycetes</taxon>
        <taxon>Jiangellales</taxon>
        <taxon>Jiangellaceae</taxon>
        <taxon>Jiangella</taxon>
    </lineage>
</organism>
<dbReference type="InterPro" id="IPR029065">
    <property type="entry name" value="Enolase_C-like"/>
</dbReference>
<dbReference type="SMART" id="SM00922">
    <property type="entry name" value="MR_MLE"/>
    <property type="match status" value="1"/>
</dbReference>
<dbReference type="SUPFAM" id="SSF54826">
    <property type="entry name" value="Enolase N-terminal domain-like"/>
    <property type="match status" value="1"/>
</dbReference>
<dbReference type="GO" id="GO:0016052">
    <property type="term" value="P:carbohydrate catabolic process"/>
    <property type="evidence" value="ECO:0007669"/>
    <property type="project" value="TreeGrafter"/>
</dbReference>
<dbReference type="InterPro" id="IPR013342">
    <property type="entry name" value="Mandelate_racemase_C"/>
</dbReference>
<dbReference type="Gene3D" id="3.30.390.10">
    <property type="entry name" value="Enolase-like, N-terminal domain"/>
    <property type="match status" value="1"/>
</dbReference>
<comment type="cofactor">
    <cofactor evidence="1">
        <name>Mg(2+)</name>
        <dbReference type="ChEBI" id="CHEBI:18420"/>
    </cofactor>
</comment>
<evidence type="ECO:0000313" key="5">
    <source>
        <dbReference type="EMBL" id="SDU57318.1"/>
    </source>
</evidence>
<evidence type="ECO:0000256" key="3">
    <source>
        <dbReference type="ARBA" id="ARBA00022842"/>
    </source>
</evidence>
<dbReference type="GO" id="GO:0016836">
    <property type="term" value="F:hydro-lyase activity"/>
    <property type="evidence" value="ECO:0007669"/>
    <property type="project" value="TreeGrafter"/>
</dbReference>
<dbReference type="InterPro" id="IPR029017">
    <property type="entry name" value="Enolase-like_N"/>
</dbReference>
<dbReference type="SUPFAM" id="SSF51604">
    <property type="entry name" value="Enolase C-terminal domain-like"/>
    <property type="match status" value="1"/>
</dbReference>
<evidence type="ECO:0000256" key="1">
    <source>
        <dbReference type="ARBA" id="ARBA00001946"/>
    </source>
</evidence>
<dbReference type="PROSITE" id="PS00908">
    <property type="entry name" value="MR_MLE_1"/>
    <property type="match status" value="1"/>
</dbReference>
<reference evidence="6" key="1">
    <citation type="submission" date="2016-10" db="EMBL/GenBank/DDBJ databases">
        <authorList>
            <person name="Varghese N."/>
            <person name="Submissions S."/>
        </authorList>
    </citation>
    <scope>NUCLEOTIDE SEQUENCE [LARGE SCALE GENOMIC DNA]</scope>
    <source>
        <strain evidence="6">DSM 45079</strain>
    </source>
</reference>
<dbReference type="STRING" id="419479.SAMN04488563_2839"/>
<evidence type="ECO:0000256" key="2">
    <source>
        <dbReference type="ARBA" id="ARBA00022723"/>
    </source>
</evidence>
<evidence type="ECO:0000313" key="6">
    <source>
        <dbReference type="Proteomes" id="UP000182977"/>
    </source>
</evidence>
<dbReference type="Gene3D" id="3.20.20.120">
    <property type="entry name" value="Enolase-like C-terminal domain"/>
    <property type="match status" value="1"/>
</dbReference>
<dbReference type="Pfam" id="PF02746">
    <property type="entry name" value="MR_MLE_N"/>
    <property type="match status" value="1"/>
</dbReference>
<dbReference type="InterPro" id="IPR036849">
    <property type="entry name" value="Enolase-like_C_sf"/>
</dbReference>
<keyword evidence="6" id="KW-1185">Reference proteome</keyword>
<protein>
    <submittedName>
        <fullName evidence="5">L-alanine-DL-glutamate epimerase</fullName>
    </submittedName>
</protein>
<dbReference type="OrthoDB" id="9796450at2"/>
<dbReference type="CDD" id="cd03316">
    <property type="entry name" value="MR_like"/>
    <property type="match status" value="1"/>
</dbReference>
<gene>
    <name evidence="5" type="ORF">SAMN04488563_2839</name>
</gene>
<keyword evidence="2" id="KW-0479">Metal-binding</keyword>
<name>A0A1H2JMG9_9ACTN</name>
<keyword evidence="3" id="KW-0460">Magnesium</keyword>
<dbReference type="Pfam" id="PF13378">
    <property type="entry name" value="MR_MLE_C"/>
    <property type="match status" value="1"/>
</dbReference>
<dbReference type="EMBL" id="LT629791">
    <property type="protein sequence ID" value="SDU57318.1"/>
    <property type="molecule type" value="Genomic_DNA"/>
</dbReference>
<accession>A0A1H2JMG9</accession>
<proteinExistence type="predicted"/>
<dbReference type="GO" id="GO:0009063">
    <property type="term" value="P:amino acid catabolic process"/>
    <property type="evidence" value="ECO:0007669"/>
    <property type="project" value="InterPro"/>
</dbReference>
<dbReference type="PANTHER" id="PTHR13794">
    <property type="entry name" value="ENOLASE SUPERFAMILY, MANDELATE RACEMASE"/>
    <property type="match status" value="1"/>
</dbReference>
<dbReference type="GO" id="GO:0000287">
    <property type="term" value="F:magnesium ion binding"/>
    <property type="evidence" value="ECO:0007669"/>
    <property type="project" value="TreeGrafter"/>
</dbReference>
<dbReference type="AlphaFoldDB" id="A0A1H2JMG9"/>
<feature type="domain" description="Mandelate racemase/muconate lactonizing enzyme C-terminal" evidence="4">
    <location>
        <begin position="163"/>
        <end position="258"/>
    </location>
</feature>
<dbReference type="SFLD" id="SFLDS00001">
    <property type="entry name" value="Enolase"/>
    <property type="match status" value="1"/>
</dbReference>
<sequence length="389" mass="41505">MLIRDIETFVVKLRSDEAYLGALRDGSDIGPAYTVREPWRSLYSDRFEALLVKVTAEDGTSGWGEALAPVAPEVPAAVVDLLLAPILRGMDATRPRPAWSRLRDLMRERGHLVGHQADALAAVDIALWDLAGRLSGRSVADLLGGAFRDHLPVYVSGLPRTTDDERAALAADWVARGATAVKLHLGHGVEADLATVDAIRAAAPSLRIAVDAHWVYSVTDAGRLAAGLAERGAWFLEAPLAPEDLAGHAELARTSPVPIAVGEALRNRYEFGQWFDARALRIAQPDVGRTGITEAMVVAELAAARHLPVAPHHSTGLAVALAAGLHVSAAVESLEVFEYQPRSTDVGQRILRHPIASGPGGFPLPAGPGLGIDVDEETIRTLAEESRTR</sequence>
<dbReference type="SFLD" id="SFLDG00179">
    <property type="entry name" value="mandelate_racemase"/>
    <property type="match status" value="1"/>
</dbReference>
<dbReference type="InterPro" id="IPR018110">
    <property type="entry name" value="Mandel_Rmase/mucon_lact_enz_CS"/>
</dbReference>
<dbReference type="PANTHER" id="PTHR13794:SF58">
    <property type="entry name" value="MITOCHONDRIAL ENOLASE SUPERFAMILY MEMBER 1"/>
    <property type="match status" value="1"/>
</dbReference>
<dbReference type="RefSeq" id="WP_046767435.1">
    <property type="nucleotide sequence ID" value="NZ_KQ061221.1"/>
</dbReference>
<evidence type="ECO:0000259" key="4">
    <source>
        <dbReference type="SMART" id="SM00922"/>
    </source>
</evidence>
<dbReference type="InterPro" id="IPR013341">
    <property type="entry name" value="Mandelate_racemase_N_dom"/>
</dbReference>
<dbReference type="InterPro" id="IPR046945">
    <property type="entry name" value="RHMD-like"/>
</dbReference>